<protein>
    <submittedName>
        <fullName evidence="2">Tetratricopeptide repeat protein</fullName>
    </submittedName>
</protein>
<dbReference type="Gene3D" id="1.25.40.10">
    <property type="entry name" value="Tetratricopeptide repeat domain"/>
    <property type="match status" value="1"/>
</dbReference>
<evidence type="ECO:0000256" key="1">
    <source>
        <dbReference type="SAM" id="MobiDB-lite"/>
    </source>
</evidence>
<name>A0ABR7ME97_9BACT</name>
<evidence type="ECO:0000313" key="3">
    <source>
        <dbReference type="Proteomes" id="UP000622017"/>
    </source>
</evidence>
<keyword evidence="3" id="KW-1185">Reference proteome</keyword>
<reference evidence="2 3" key="1">
    <citation type="submission" date="2020-08" db="EMBL/GenBank/DDBJ databases">
        <title>Hymenobacter sp.</title>
        <authorList>
            <person name="Kim M.K."/>
        </authorList>
    </citation>
    <scope>NUCLEOTIDE SEQUENCE [LARGE SCALE GENOMIC DNA]</scope>
    <source>
        <strain evidence="2 3">BT507</strain>
    </source>
</reference>
<sequence length="330" mass="35726">MKIFGLLLVVLLSGGGGLDQLTRIHHRNVAVQEAQTAYARQDFAAAARAYQAAVVQYGATEDAIILNLAHSCLRAGQSALARAYYGQLLDSPTRTVRSVAQQQLALLASQRGEYAQAVGLLRQALLASPTNADARYNYELLRDYLARRQQSPDIPPPAVPPTAPTPKKPTPPQEQQQQQRQADTGQQGQRNDPTLPDDPRNAPQPRADQQGRPDARQPDATPGSTARGGFRPGSGTRREVATDNAPGTVRGLSNDADGPAARQGYSKRAGTDLATDEAQLQTQRARLEQMNLSPDKARQLLNALGAAEQQYLQQIPHKADKKPDSDKPAW</sequence>
<organism evidence="2 3">
    <name type="scientific">Hymenobacter citatus</name>
    <dbReference type="NCBI Taxonomy" id="2763506"/>
    <lineage>
        <taxon>Bacteria</taxon>
        <taxon>Pseudomonadati</taxon>
        <taxon>Bacteroidota</taxon>
        <taxon>Cytophagia</taxon>
        <taxon>Cytophagales</taxon>
        <taxon>Hymenobacteraceae</taxon>
        <taxon>Hymenobacter</taxon>
    </lineage>
</organism>
<evidence type="ECO:0000313" key="2">
    <source>
        <dbReference type="EMBL" id="MBC6609406.1"/>
    </source>
</evidence>
<dbReference type="Proteomes" id="UP000622017">
    <property type="component" value="Unassembled WGS sequence"/>
</dbReference>
<dbReference type="InterPro" id="IPR011990">
    <property type="entry name" value="TPR-like_helical_dom_sf"/>
</dbReference>
<proteinExistence type="predicted"/>
<dbReference type="RefSeq" id="WP_187317723.1">
    <property type="nucleotide sequence ID" value="NZ_JACSCY010000001.1"/>
</dbReference>
<gene>
    <name evidence="2" type="ORF">H8B15_00615</name>
</gene>
<dbReference type="EMBL" id="JACSCY010000001">
    <property type="protein sequence ID" value="MBC6609406.1"/>
    <property type="molecule type" value="Genomic_DNA"/>
</dbReference>
<feature type="compositionally biased region" description="Low complexity" evidence="1">
    <location>
        <begin position="173"/>
        <end position="189"/>
    </location>
</feature>
<comment type="caution">
    <text evidence="2">The sequence shown here is derived from an EMBL/GenBank/DDBJ whole genome shotgun (WGS) entry which is preliminary data.</text>
</comment>
<feature type="compositionally biased region" description="Pro residues" evidence="1">
    <location>
        <begin position="153"/>
        <end position="172"/>
    </location>
</feature>
<accession>A0ABR7ME97</accession>
<dbReference type="SUPFAM" id="SSF48452">
    <property type="entry name" value="TPR-like"/>
    <property type="match status" value="1"/>
</dbReference>
<feature type="region of interest" description="Disordered" evidence="1">
    <location>
        <begin position="150"/>
        <end position="276"/>
    </location>
</feature>